<name>A0A414QT82_9FIRM</name>
<accession>A0A414QT82</accession>
<comment type="caution">
    <text evidence="4">The sequence shown here is derived from an EMBL/GenBank/DDBJ whole genome shotgun (WGS) entry which is preliminary data.</text>
</comment>
<gene>
    <name evidence="4" type="ORF">DW654_09670</name>
</gene>
<dbReference type="RefSeq" id="WP_118203235.1">
    <property type="nucleotide sequence ID" value="NZ_QRHP01000009.1"/>
</dbReference>
<evidence type="ECO:0008006" key="6">
    <source>
        <dbReference type="Google" id="ProtNLM"/>
    </source>
</evidence>
<evidence type="ECO:0000313" key="4">
    <source>
        <dbReference type="EMBL" id="RHF83996.1"/>
    </source>
</evidence>
<feature type="signal peptide" evidence="3">
    <location>
        <begin position="1"/>
        <end position="31"/>
    </location>
</feature>
<keyword evidence="2" id="KW-0812">Transmembrane</keyword>
<feature type="chain" id="PRO_5019245433" description="Bacterial repeat domain-containing protein" evidence="3">
    <location>
        <begin position="32"/>
        <end position="484"/>
    </location>
</feature>
<evidence type="ECO:0000256" key="1">
    <source>
        <dbReference type="SAM" id="MobiDB-lite"/>
    </source>
</evidence>
<keyword evidence="2" id="KW-0472">Membrane</keyword>
<proteinExistence type="predicted"/>
<feature type="region of interest" description="Disordered" evidence="1">
    <location>
        <begin position="279"/>
        <end position="315"/>
    </location>
</feature>
<keyword evidence="3" id="KW-0732">Signal</keyword>
<evidence type="ECO:0000256" key="2">
    <source>
        <dbReference type="SAM" id="Phobius"/>
    </source>
</evidence>
<dbReference type="Proteomes" id="UP000283701">
    <property type="component" value="Unassembled WGS sequence"/>
</dbReference>
<feature type="compositionally biased region" description="Low complexity" evidence="1">
    <location>
        <begin position="289"/>
        <end position="315"/>
    </location>
</feature>
<sequence length="484" mass="52153">MKKLHKMMKAFAVCIALALVFCMIPMGSVYAETNAGTGNESGNGSENGENGGTPSENPETVQVTIDNTNSHVGVRFYQDTNNVEEIDETDTFKWIAPGTNETISVPKDAKARIRVYIQANGYYIPEDYHIDGVEKLTNDNKVGWGWCRAAFEVTADQDKTIKITEAKECPENHSTIQPNLRWGYNDQGDGTHAAFCETCSTVLDHTIGKHEYMKMTLSEYVNWYYTDGDYYAGADPEKDLAPMMKSMLEYYETQEGLTADTVANFCKICGAVEKLPVQETPATDNKADSSTSSTTSSQPAPTPAPAVQQPAAVETPVSQPVTAALADAEGVLPTGAAITAATVTSGAAYEKAVEVIKAQVSGLGEFSVMEINLTDAANTQVHQLNGYVQVSVPMPANITVKEGKAIVVYRLEDDGTLTRCDTTVENGVITFKTNHFSTYIVAEEDVTAVTSPKTEDVSAGINLIFCMGILLAGAAAVAMKRKMA</sequence>
<keyword evidence="2" id="KW-1133">Transmembrane helix</keyword>
<organism evidence="4 5">
    <name type="scientific">Roseburia inulinivorans</name>
    <dbReference type="NCBI Taxonomy" id="360807"/>
    <lineage>
        <taxon>Bacteria</taxon>
        <taxon>Bacillati</taxon>
        <taxon>Bacillota</taxon>
        <taxon>Clostridia</taxon>
        <taxon>Lachnospirales</taxon>
        <taxon>Lachnospiraceae</taxon>
        <taxon>Roseburia</taxon>
    </lineage>
</organism>
<reference evidence="4 5" key="1">
    <citation type="submission" date="2018-08" db="EMBL/GenBank/DDBJ databases">
        <title>A genome reference for cultivated species of the human gut microbiota.</title>
        <authorList>
            <person name="Zou Y."/>
            <person name="Xue W."/>
            <person name="Luo G."/>
        </authorList>
    </citation>
    <scope>NUCLEOTIDE SEQUENCE [LARGE SCALE GENOMIC DNA]</scope>
    <source>
        <strain evidence="4 5">AM23-23AC</strain>
    </source>
</reference>
<evidence type="ECO:0000313" key="5">
    <source>
        <dbReference type="Proteomes" id="UP000283701"/>
    </source>
</evidence>
<dbReference type="AlphaFoldDB" id="A0A414QT82"/>
<feature type="transmembrane region" description="Helical" evidence="2">
    <location>
        <begin position="459"/>
        <end position="479"/>
    </location>
</feature>
<dbReference type="EMBL" id="QRHP01000009">
    <property type="protein sequence ID" value="RHF83996.1"/>
    <property type="molecule type" value="Genomic_DNA"/>
</dbReference>
<evidence type="ECO:0000256" key="3">
    <source>
        <dbReference type="SAM" id="SignalP"/>
    </source>
</evidence>
<feature type="region of interest" description="Disordered" evidence="1">
    <location>
        <begin position="37"/>
        <end position="58"/>
    </location>
</feature>
<protein>
    <recommendedName>
        <fullName evidence="6">Bacterial repeat domain-containing protein</fullName>
    </recommendedName>
</protein>